<organism evidence="1 2">
    <name type="scientific">Candidatus Defluviicoccus seviourii</name>
    <dbReference type="NCBI Taxonomy" id="2565273"/>
    <lineage>
        <taxon>Bacteria</taxon>
        <taxon>Pseudomonadati</taxon>
        <taxon>Pseudomonadota</taxon>
        <taxon>Alphaproteobacteria</taxon>
        <taxon>Rhodospirillales</taxon>
        <taxon>Rhodospirillaceae</taxon>
        <taxon>Defluviicoccus</taxon>
    </lineage>
</organism>
<dbReference type="AlphaFoldDB" id="A0A564WJQ4"/>
<evidence type="ECO:0000313" key="2">
    <source>
        <dbReference type="Proteomes" id="UP000326641"/>
    </source>
</evidence>
<accession>A0A564WJQ4</accession>
<keyword evidence="2" id="KW-1185">Reference proteome</keyword>
<protein>
    <recommendedName>
        <fullName evidence="3">Transglycosylase SLT domain-containing protein</fullName>
    </recommendedName>
</protein>
<evidence type="ECO:0000313" key="1">
    <source>
        <dbReference type="EMBL" id="VUX47874.1"/>
    </source>
</evidence>
<sequence>MPSIASHARQFRRHVVDVVCDHLAQVRPALGSEAARRLLIGTAVYESGLQALEQDRGPARSYFQIEPPTARDVTAPRGRNGDLLAAINDFRPPVPVELMAQITANPLFACAVARLVYWRAPAPLPAADDLVALGQYYKKYYNTDHGKGTAVGWTRSYRKYCGDGK</sequence>
<evidence type="ECO:0008006" key="3">
    <source>
        <dbReference type="Google" id="ProtNLM"/>
    </source>
</evidence>
<proteinExistence type="predicted"/>
<reference evidence="1" key="1">
    <citation type="submission" date="2018-11" db="EMBL/GenBank/DDBJ databases">
        <authorList>
            <person name="Onetto C."/>
        </authorList>
    </citation>
    <scope>NUCLEOTIDE SEQUENCE [LARGE SCALE GENOMIC DNA]</scope>
</reference>
<gene>
    <name evidence="1" type="ORF">DF3PA_80034</name>
</gene>
<name>A0A564WJQ4_9PROT</name>
<dbReference type="EMBL" id="UXAT02000053">
    <property type="protein sequence ID" value="VUX47874.1"/>
    <property type="molecule type" value="Genomic_DNA"/>
</dbReference>
<dbReference type="Proteomes" id="UP000326641">
    <property type="component" value="Unassembled WGS sequence"/>
</dbReference>
<comment type="caution">
    <text evidence="1">The sequence shown here is derived from an EMBL/GenBank/DDBJ whole genome shotgun (WGS) entry which is preliminary data.</text>
</comment>